<evidence type="ECO:0000313" key="8">
    <source>
        <dbReference type="EMBL" id="MDN0049447.1"/>
    </source>
</evidence>
<reference evidence="8" key="1">
    <citation type="submission" date="2023-06" db="EMBL/GenBank/DDBJ databases">
        <authorList>
            <person name="Zeman M."/>
            <person name="Kubasova T."/>
            <person name="Jahodarova E."/>
            <person name="Nykrynova M."/>
            <person name="Rychlik I."/>
        </authorList>
    </citation>
    <scope>NUCLEOTIDE SEQUENCE</scope>
    <source>
        <strain evidence="8">84_SSukc20</strain>
    </source>
</reference>
<evidence type="ECO:0000256" key="4">
    <source>
        <dbReference type="ARBA" id="ARBA00022723"/>
    </source>
</evidence>
<evidence type="ECO:0000256" key="6">
    <source>
        <dbReference type="ARBA" id="ARBA00023014"/>
    </source>
</evidence>
<sequence length="339" mass="37885">MKIVHLPKSVALELTYRCNHKCKFCSCPWYAPNSAYPKGDELSVRDWTKAVDILYSKGVESFSISGGEILLKDGFETILRYIRLEGEKRGLDLPIVLISNARKMTENLLHLFKELNVHLSMSLPGYETFQEHTGIDNADGVLHWFQVAKSIGLKTTLNVTVTKKNYDELFQTISLGLINGAEDVLLNRFLPGGRGLSYIDELRLTPEQVNGMLDTAEEVLNYANKQGHVGTEIPICAIDDIGKYKHIHIGYQCAAAKGFFVVDPAGNIRTCNHSPHIVGHIFEKPIIKDVSYWNMFAKSDYSPVMCSGCKMIKVCDCGCREVANILHGSPKEKDSSIIE</sequence>
<dbReference type="SFLD" id="SFLDS00029">
    <property type="entry name" value="Radical_SAM"/>
    <property type="match status" value="1"/>
</dbReference>
<dbReference type="InterPro" id="IPR058240">
    <property type="entry name" value="rSAM_sf"/>
</dbReference>
<dbReference type="PANTHER" id="PTHR11228">
    <property type="entry name" value="RADICAL SAM DOMAIN PROTEIN"/>
    <property type="match status" value="1"/>
</dbReference>
<dbReference type="InterPro" id="IPR017200">
    <property type="entry name" value="PqqE-like"/>
</dbReference>
<dbReference type="PROSITE" id="PS51918">
    <property type="entry name" value="RADICAL_SAM"/>
    <property type="match status" value="1"/>
</dbReference>
<dbReference type="SFLD" id="SFLDG01067">
    <property type="entry name" value="SPASM/twitch_domain_containing"/>
    <property type="match status" value="1"/>
</dbReference>
<dbReference type="CDD" id="cd01335">
    <property type="entry name" value="Radical_SAM"/>
    <property type="match status" value="1"/>
</dbReference>
<dbReference type="EMBL" id="JAUEII010000016">
    <property type="protein sequence ID" value="MDN0049447.1"/>
    <property type="molecule type" value="Genomic_DNA"/>
</dbReference>
<reference evidence="8" key="2">
    <citation type="submission" date="2024-05" db="EMBL/GenBank/DDBJ databases">
        <title>Identification and characterization of horizontal gene transfer across gut microbiota members of farm animals based on homology search.</title>
        <authorList>
            <person name="Schwarzerova J."/>
            <person name="Nykrynova M."/>
            <person name="Jureckova K."/>
            <person name="Cejkova D."/>
            <person name="Rychlik I."/>
        </authorList>
    </citation>
    <scope>NUCLEOTIDE SEQUENCE</scope>
    <source>
        <strain evidence="8">84_SSukc20</strain>
    </source>
</reference>
<dbReference type="InterPro" id="IPR007197">
    <property type="entry name" value="rSAM"/>
</dbReference>
<evidence type="ECO:0000259" key="7">
    <source>
        <dbReference type="PROSITE" id="PS51918"/>
    </source>
</evidence>
<dbReference type="InterPro" id="IPR050377">
    <property type="entry name" value="Radical_SAM_PqqE_MftC-like"/>
</dbReference>
<accession>A0ABT7X5V9</accession>
<dbReference type="InterPro" id="IPR023885">
    <property type="entry name" value="4Fe4S-binding_SPASM_dom"/>
</dbReference>
<keyword evidence="3" id="KW-0949">S-adenosyl-L-methionine</keyword>
<comment type="cofactor">
    <cofactor evidence="1">
        <name>[4Fe-4S] cluster</name>
        <dbReference type="ChEBI" id="CHEBI:49883"/>
    </cofactor>
</comment>
<dbReference type="SUPFAM" id="SSF102114">
    <property type="entry name" value="Radical SAM enzymes"/>
    <property type="match status" value="1"/>
</dbReference>
<dbReference type="Pfam" id="PF04055">
    <property type="entry name" value="Radical_SAM"/>
    <property type="match status" value="1"/>
</dbReference>
<proteinExistence type="predicted"/>
<gene>
    <name evidence="8" type="ORF">QVO10_08615</name>
</gene>
<dbReference type="PANTHER" id="PTHR11228:SF7">
    <property type="entry name" value="PQQA PEPTIDE CYCLASE"/>
    <property type="match status" value="1"/>
</dbReference>
<dbReference type="PIRSF" id="PIRSF037420">
    <property type="entry name" value="PQQ_syn_pqqE"/>
    <property type="match status" value="1"/>
</dbReference>
<name>A0ABT7X5V9_9BACE</name>
<comment type="caution">
    <text evidence="8">The sequence shown here is derived from an EMBL/GenBank/DDBJ whole genome shotgun (WGS) entry which is preliminary data.</text>
</comment>
<evidence type="ECO:0000256" key="3">
    <source>
        <dbReference type="ARBA" id="ARBA00022691"/>
    </source>
</evidence>
<feature type="domain" description="Radical SAM core" evidence="7">
    <location>
        <begin position="4"/>
        <end position="223"/>
    </location>
</feature>
<dbReference type="Proteomes" id="UP001167871">
    <property type="component" value="Unassembled WGS sequence"/>
</dbReference>
<evidence type="ECO:0000256" key="1">
    <source>
        <dbReference type="ARBA" id="ARBA00001966"/>
    </source>
</evidence>
<protein>
    <submittedName>
        <fullName evidence="8">Radical SAM protein</fullName>
    </submittedName>
</protein>
<keyword evidence="2" id="KW-0004">4Fe-4S</keyword>
<keyword evidence="9" id="KW-1185">Reference proteome</keyword>
<evidence type="ECO:0000256" key="2">
    <source>
        <dbReference type="ARBA" id="ARBA00022485"/>
    </source>
</evidence>
<keyword evidence="4" id="KW-0479">Metal-binding</keyword>
<keyword evidence="6" id="KW-0411">Iron-sulfur</keyword>
<dbReference type="NCBIfam" id="TIGR04085">
    <property type="entry name" value="rSAM_more_4Fe4S"/>
    <property type="match status" value="1"/>
</dbReference>
<keyword evidence="5" id="KW-0408">Iron</keyword>
<organism evidence="8 9">
    <name type="scientific">Bacteroides gallinaceum</name>
    <dbReference type="NCBI Taxonomy" id="1462571"/>
    <lineage>
        <taxon>Bacteria</taxon>
        <taxon>Pseudomonadati</taxon>
        <taxon>Bacteroidota</taxon>
        <taxon>Bacteroidia</taxon>
        <taxon>Bacteroidales</taxon>
        <taxon>Bacteroidaceae</taxon>
        <taxon>Bacteroides</taxon>
    </lineage>
</organism>
<dbReference type="InterPro" id="IPR013785">
    <property type="entry name" value="Aldolase_TIM"/>
</dbReference>
<evidence type="ECO:0000256" key="5">
    <source>
        <dbReference type="ARBA" id="ARBA00023004"/>
    </source>
</evidence>
<dbReference type="RefSeq" id="WP_301639768.1">
    <property type="nucleotide sequence ID" value="NZ_JAUEII010000016.1"/>
</dbReference>
<dbReference type="Gene3D" id="3.20.20.70">
    <property type="entry name" value="Aldolase class I"/>
    <property type="match status" value="1"/>
</dbReference>
<evidence type="ECO:0000313" key="9">
    <source>
        <dbReference type="Proteomes" id="UP001167871"/>
    </source>
</evidence>